<keyword evidence="1" id="KW-0614">Plasmid</keyword>
<proteinExistence type="predicted"/>
<geneLocation type="plasmid" evidence="1">
    <name>pMFLV01</name>
</geneLocation>
<evidence type="ECO:0000313" key="1">
    <source>
        <dbReference type="EMBL" id="ABP47940.1"/>
    </source>
</evidence>
<sequence>MTTTNEALEPARTALKSVDPAQLPPAEAIAYASAHALCVLAQATTAAAQINEAVLVAIRQQNGSRDTIGEELENLVKRVTSITESVETMAHRSIS</sequence>
<protein>
    <submittedName>
        <fullName evidence="1">Uncharacterized protein</fullName>
    </submittedName>
</protein>
<dbReference type="OrthoDB" id="9877268at2"/>
<gene>
    <name evidence="1" type="ordered locus">Mflv_5479</name>
</gene>
<dbReference type="HOGENOM" id="CLU_2369803_0_0_11"/>
<organism evidence="1">
    <name type="scientific">Mycolicibacterium gilvum (strain PYR-GCK)</name>
    <name type="common">Mycobacterium gilvum (strain PYR-GCK)</name>
    <dbReference type="NCBI Taxonomy" id="350054"/>
    <lineage>
        <taxon>Bacteria</taxon>
        <taxon>Bacillati</taxon>
        <taxon>Actinomycetota</taxon>
        <taxon>Actinomycetes</taxon>
        <taxon>Mycobacteriales</taxon>
        <taxon>Mycobacteriaceae</taxon>
        <taxon>Mycolicibacterium</taxon>
    </lineage>
</organism>
<name>A4TFZ7_MYCGI</name>
<dbReference type="KEGG" id="mgi:Mflv_5479"/>
<dbReference type="AlphaFoldDB" id="A4TFZ7"/>
<accession>A4TFZ7</accession>
<dbReference type="EMBL" id="CP000657">
    <property type="protein sequence ID" value="ABP47940.1"/>
    <property type="molecule type" value="Genomic_DNA"/>
</dbReference>
<reference evidence="1" key="1">
    <citation type="submission" date="2007-04" db="EMBL/GenBank/DDBJ databases">
        <title>Complete sequence of plasmid1 pMFLV01 of Mycobacterium gilvum PYR-GCK.</title>
        <authorList>
            <consortium name="US DOE Joint Genome Institute"/>
            <person name="Copeland A."/>
            <person name="Lucas S."/>
            <person name="Lapidus A."/>
            <person name="Barry K."/>
            <person name="Detter J.C."/>
            <person name="Glavina del Rio T."/>
            <person name="Hammon N."/>
            <person name="Israni S."/>
            <person name="Dalin E."/>
            <person name="Tice H."/>
            <person name="Pitluck S."/>
            <person name="Chain P."/>
            <person name="Malfatti S."/>
            <person name="Shin M."/>
            <person name="Vergez L."/>
            <person name="Schmutz J."/>
            <person name="Larimer F."/>
            <person name="Land M."/>
            <person name="Hauser L."/>
            <person name="Kyrpides N."/>
            <person name="Mikhailova N."/>
            <person name="Miller C."/>
            <person name="Richardson P."/>
        </authorList>
    </citation>
    <scope>NUCLEOTIDE SEQUENCE</scope>
    <source>
        <strain evidence="1">PYR-GCK</strain>
        <plasmid evidence="1">pMFLV01</plasmid>
    </source>
</reference>